<accession>A0A4P9X3V4</accession>
<dbReference type="FunFam" id="1.25.40.570:FF:000005">
    <property type="entry name" value="26S proteasome regulatory subunit N7"/>
    <property type="match status" value="1"/>
</dbReference>
<dbReference type="InterPro" id="IPR011990">
    <property type="entry name" value="TPR-like_helical_dom_sf"/>
</dbReference>
<evidence type="ECO:0000259" key="5">
    <source>
        <dbReference type="PROSITE" id="PS50250"/>
    </source>
</evidence>
<organism evidence="6 7">
    <name type="scientific">Caulochytrium protostelioides</name>
    <dbReference type="NCBI Taxonomy" id="1555241"/>
    <lineage>
        <taxon>Eukaryota</taxon>
        <taxon>Fungi</taxon>
        <taxon>Fungi incertae sedis</taxon>
        <taxon>Chytridiomycota</taxon>
        <taxon>Chytridiomycota incertae sedis</taxon>
        <taxon>Chytridiomycetes</taxon>
        <taxon>Caulochytriales</taxon>
        <taxon>Caulochytriaceae</taxon>
        <taxon>Caulochytrium</taxon>
    </lineage>
</organism>
<dbReference type="Gene3D" id="1.25.40.570">
    <property type="match status" value="1"/>
</dbReference>
<evidence type="ECO:0000256" key="4">
    <source>
        <dbReference type="SAM" id="Coils"/>
    </source>
</evidence>
<feature type="domain" description="PCI" evidence="5">
    <location>
        <begin position="191"/>
        <end position="356"/>
    </location>
</feature>
<dbReference type="Pfam" id="PF21154">
    <property type="entry name" value="RPN7_PSMD6_C"/>
    <property type="match status" value="1"/>
</dbReference>
<dbReference type="SUPFAM" id="SSF46785">
    <property type="entry name" value="Winged helix' DNA-binding domain"/>
    <property type="match status" value="1"/>
</dbReference>
<sequence>MSQETIAPIPNLALAQHLFVLNQPTAAARHAAARAALLDGIRADAMDAFYAQITSDGRLAGPVDSALVDEMAAANAATLTRLEAQLADAQKNAGETEITDALLAKAEHLARTGHREKAVAAYRIAIDKTGPLGHRIDMTLALVRIGFFHGDHELITRSIEKARALIEEGGDWDRRNRLKVYEGLYRISVRDFRGAVDLLIDALATFTCTEVMPYREFVRYVVLTAALTLKRPDFKSKIVDAPEILEVLHEMPEIQEFANAFYKCHFFQALTHVEQHMKHDVWLAPHYAYYVREMRIIVYTQLLQSYRSLAISSMAASFGVSEPFIDADLARLIAAGRLNAVIDRVAGIVETNRPDAKNAQYQAAIKQGDVLLSRLQKLERVIAI</sequence>
<comment type="subunit">
    <text evidence="3">The 26S proteasome is composed of a core protease, known as the 20S proteasome, capped at one or both ends by the 19S regulatory complex (RC). The RC is composed of at least 18 different subunits in two subcomplexes, the base and the lid, which form the portions proximal and distal to the 20S proteolytic core, respectively. Component of the lid subcomplex of the 19S RC.</text>
</comment>
<dbReference type="PANTHER" id="PTHR14145">
    <property type="entry name" value="26S PROTESOME SUBUNIT 6"/>
    <property type="match status" value="1"/>
</dbReference>
<evidence type="ECO:0000256" key="1">
    <source>
        <dbReference type="ARBA" id="ARBA00022942"/>
    </source>
</evidence>
<dbReference type="InterPro" id="IPR019585">
    <property type="entry name" value="Rpn7/CSN1"/>
</dbReference>
<evidence type="ECO:0000256" key="2">
    <source>
        <dbReference type="ARBA" id="ARBA00093435"/>
    </source>
</evidence>
<evidence type="ECO:0000313" key="7">
    <source>
        <dbReference type="Proteomes" id="UP000274922"/>
    </source>
</evidence>
<dbReference type="AlphaFoldDB" id="A0A4P9X3V4"/>
<dbReference type="STRING" id="1555241.A0A4P9X3V4"/>
<dbReference type="SMART" id="SM00088">
    <property type="entry name" value="PINT"/>
    <property type="match status" value="1"/>
</dbReference>
<protein>
    <recommendedName>
        <fullName evidence="5">PCI domain-containing protein</fullName>
    </recommendedName>
</protein>
<dbReference type="Proteomes" id="UP000274922">
    <property type="component" value="Unassembled WGS sequence"/>
</dbReference>
<dbReference type="InterPro" id="IPR045135">
    <property type="entry name" value="Rpn7_N"/>
</dbReference>
<dbReference type="SUPFAM" id="SSF48452">
    <property type="entry name" value="TPR-like"/>
    <property type="match status" value="1"/>
</dbReference>
<keyword evidence="4" id="KW-0175">Coiled coil</keyword>
<keyword evidence="1" id="KW-0647">Proteasome</keyword>
<name>A0A4P9X3V4_9FUNG</name>
<dbReference type="GO" id="GO:0043161">
    <property type="term" value="P:proteasome-mediated ubiquitin-dependent protein catabolic process"/>
    <property type="evidence" value="ECO:0007669"/>
    <property type="project" value="TreeGrafter"/>
</dbReference>
<evidence type="ECO:0000313" key="6">
    <source>
        <dbReference type="EMBL" id="RKO99701.1"/>
    </source>
</evidence>
<comment type="function">
    <text evidence="2">Component of the 19S cap proteasome complex which acts as a regulatory subunit of the 26S proteasome, involved in the ATP-dependent degradation of ubiquitinated proteins.</text>
</comment>
<dbReference type="GO" id="GO:0005838">
    <property type="term" value="C:proteasome regulatory particle"/>
    <property type="evidence" value="ECO:0007669"/>
    <property type="project" value="TreeGrafter"/>
</dbReference>
<evidence type="ECO:0000256" key="3">
    <source>
        <dbReference type="ARBA" id="ARBA00093502"/>
    </source>
</evidence>
<dbReference type="InterPro" id="IPR036390">
    <property type="entry name" value="WH_DNA-bd_sf"/>
</dbReference>
<reference evidence="7" key="1">
    <citation type="journal article" date="2018" name="Nat. Microbiol.">
        <title>Leveraging single-cell genomics to expand the fungal tree of life.</title>
        <authorList>
            <person name="Ahrendt S.R."/>
            <person name="Quandt C.A."/>
            <person name="Ciobanu D."/>
            <person name="Clum A."/>
            <person name="Salamov A."/>
            <person name="Andreopoulos B."/>
            <person name="Cheng J.F."/>
            <person name="Woyke T."/>
            <person name="Pelin A."/>
            <person name="Henrissat B."/>
            <person name="Reynolds N.K."/>
            <person name="Benny G.L."/>
            <person name="Smith M.E."/>
            <person name="James T.Y."/>
            <person name="Grigoriev I.V."/>
        </authorList>
    </citation>
    <scope>NUCLEOTIDE SEQUENCE [LARGE SCALE GENOMIC DNA]</scope>
    <source>
        <strain evidence="7">ATCC 52028</strain>
    </source>
</reference>
<dbReference type="InterPro" id="IPR000717">
    <property type="entry name" value="PCI_dom"/>
</dbReference>
<dbReference type="EMBL" id="ML014264">
    <property type="protein sequence ID" value="RKO99701.1"/>
    <property type="molecule type" value="Genomic_DNA"/>
</dbReference>
<dbReference type="InterPro" id="IPR049549">
    <property type="entry name" value="RPN7_PSMD6_C"/>
</dbReference>
<dbReference type="PANTHER" id="PTHR14145:SF1">
    <property type="entry name" value="26S PROTEASOME NON-ATPASE REGULATORY SUBUNIT 6"/>
    <property type="match status" value="1"/>
</dbReference>
<gene>
    <name evidence="6" type="ORF">CXG81DRAFT_30144</name>
</gene>
<dbReference type="Pfam" id="PF01399">
    <property type="entry name" value="PCI"/>
    <property type="match status" value="1"/>
</dbReference>
<dbReference type="PROSITE" id="PS50250">
    <property type="entry name" value="PCI"/>
    <property type="match status" value="1"/>
</dbReference>
<proteinExistence type="predicted"/>
<dbReference type="Pfam" id="PF10602">
    <property type="entry name" value="RPN7"/>
    <property type="match status" value="1"/>
</dbReference>
<feature type="coiled-coil region" evidence="4">
    <location>
        <begin position="72"/>
        <end position="99"/>
    </location>
</feature>
<dbReference type="OrthoDB" id="1452at2759"/>
<keyword evidence="7" id="KW-1185">Reference proteome</keyword>